<sequence length="455" mass="50999">QSDAVYVTVSLSRFLELSINHYASFLRVSLSSPLLLSFVFVQRLSQLQKMSHECHPDCQRSMASKEEHDSAERAATVAANLISATRHALKLDPEMTEYSAQFLVDNALLEEKPGQSPHSFTLTVEDCLEYLVNMASPKTEAELEEMEKQQKRRAKITVKDCLECAFKEGIPKRESWAHLGCVSPVPAFASFMPRVPMKGKVIEVKKLEDAIKLMKRHPIAAKLLVFSPEIDRVGNGVYVGPSGAVGESRYVGLRDVILCGEEKFEGDDVMNVQICYKKRTSIFKVSLTRMVTTLADEGDKSQTIEPSGLLVDFVVPRIFNRVLGDSYAINLEEFLACPWGRISFEMLVIGIKKKDEILLSQTSVALPGFVDATQLVFMVAVPQIKEVVPQTEVISMIEDTTHFPDDLIWDDKIEDETIVNLVRGLSAAVLTRMRAEKKQKEKEAKEKNERESQPG</sequence>
<comment type="caution">
    <text evidence="2">The sequence shown here is derived from an EMBL/GenBank/DDBJ whole genome shotgun (WGS) entry which is preliminary data.</text>
</comment>
<evidence type="ECO:0000313" key="3">
    <source>
        <dbReference type="Proteomes" id="UP000823674"/>
    </source>
</evidence>
<name>A0ABQ7LW60_BRACM</name>
<accession>A0ABQ7LW60</accession>
<dbReference type="EMBL" id="JADBGQ010000007">
    <property type="protein sequence ID" value="KAG5389908.1"/>
    <property type="molecule type" value="Genomic_DNA"/>
</dbReference>
<feature type="non-terminal residue" evidence="2">
    <location>
        <position position="1"/>
    </location>
</feature>
<feature type="region of interest" description="Disordered" evidence="1">
    <location>
        <begin position="436"/>
        <end position="455"/>
    </location>
</feature>
<keyword evidence="3" id="KW-1185">Reference proteome</keyword>
<dbReference type="Proteomes" id="UP000823674">
    <property type="component" value="Chromosome A08"/>
</dbReference>
<reference evidence="2 3" key="1">
    <citation type="submission" date="2021-03" db="EMBL/GenBank/DDBJ databases">
        <authorList>
            <person name="King G.J."/>
            <person name="Bancroft I."/>
            <person name="Baten A."/>
            <person name="Bloomfield J."/>
            <person name="Borpatragohain P."/>
            <person name="He Z."/>
            <person name="Irish N."/>
            <person name="Irwin J."/>
            <person name="Liu K."/>
            <person name="Mauleon R.P."/>
            <person name="Moore J."/>
            <person name="Morris R."/>
            <person name="Ostergaard L."/>
            <person name="Wang B."/>
            <person name="Wells R."/>
        </authorList>
    </citation>
    <scope>NUCLEOTIDE SEQUENCE [LARGE SCALE GENOMIC DNA]</scope>
    <source>
        <strain evidence="2">R-o-18</strain>
        <tissue evidence="2">Leaf</tissue>
    </source>
</reference>
<protein>
    <submittedName>
        <fullName evidence="2">Uncharacterized protein</fullName>
    </submittedName>
</protein>
<evidence type="ECO:0000313" key="2">
    <source>
        <dbReference type="EMBL" id="KAG5389908.1"/>
    </source>
</evidence>
<organism evidence="2 3">
    <name type="scientific">Brassica rapa subsp. trilocularis</name>
    <dbReference type="NCBI Taxonomy" id="1813537"/>
    <lineage>
        <taxon>Eukaryota</taxon>
        <taxon>Viridiplantae</taxon>
        <taxon>Streptophyta</taxon>
        <taxon>Embryophyta</taxon>
        <taxon>Tracheophyta</taxon>
        <taxon>Spermatophyta</taxon>
        <taxon>Magnoliopsida</taxon>
        <taxon>eudicotyledons</taxon>
        <taxon>Gunneridae</taxon>
        <taxon>Pentapetalae</taxon>
        <taxon>rosids</taxon>
        <taxon>malvids</taxon>
        <taxon>Brassicales</taxon>
        <taxon>Brassicaceae</taxon>
        <taxon>Brassiceae</taxon>
        <taxon>Brassica</taxon>
    </lineage>
</organism>
<gene>
    <name evidence="2" type="primary">A08p026450.1_BraROA</name>
    <name evidence="2" type="ORF">IGI04_031448</name>
</gene>
<proteinExistence type="predicted"/>
<evidence type="ECO:0000256" key="1">
    <source>
        <dbReference type="SAM" id="MobiDB-lite"/>
    </source>
</evidence>